<dbReference type="Pfam" id="PF12680">
    <property type="entry name" value="SnoaL_2"/>
    <property type="match status" value="1"/>
</dbReference>
<dbReference type="SUPFAM" id="SSF54427">
    <property type="entry name" value="NTF2-like"/>
    <property type="match status" value="1"/>
</dbReference>
<comment type="caution">
    <text evidence="2">The sequence shown here is derived from an EMBL/GenBank/DDBJ whole genome shotgun (WGS) entry which is preliminary data.</text>
</comment>
<feature type="domain" description="SnoaL-like" evidence="1">
    <location>
        <begin position="6"/>
        <end position="105"/>
    </location>
</feature>
<proteinExistence type="predicted"/>
<dbReference type="Proteomes" id="UP001230220">
    <property type="component" value="Unassembled WGS sequence"/>
</dbReference>
<dbReference type="InterPro" id="IPR032710">
    <property type="entry name" value="NTF2-like_dom_sf"/>
</dbReference>
<gene>
    <name evidence="2" type="ORF">J2S15_000263</name>
</gene>
<evidence type="ECO:0000313" key="2">
    <source>
        <dbReference type="EMBL" id="MDQ0359532.1"/>
    </source>
</evidence>
<dbReference type="Gene3D" id="3.10.450.50">
    <property type="match status" value="1"/>
</dbReference>
<dbReference type="InterPro" id="IPR037401">
    <property type="entry name" value="SnoaL-like"/>
</dbReference>
<accession>A0ABU0DY07</accession>
<name>A0ABU0DY07_9FIRM</name>
<organism evidence="2 3">
    <name type="scientific">Breznakia pachnodae</name>
    <dbReference type="NCBI Taxonomy" id="265178"/>
    <lineage>
        <taxon>Bacteria</taxon>
        <taxon>Bacillati</taxon>
        <taxon>Bacillota</taxon>
        <taxon>Erysipelotrichia</taxon>
        <taxon>Erysipelotrichales</taxon>
        <taxon>Erysipelotrichaceae</taxon>
        <taxon>Breznakia</taxon>
    </lineage>
</organism>
<dbReference type="RefSeq" id="WP_307404716.1">
    <property type="nucleotide sequence ID" value="NZ_JAUSUR010000001.1"/>
</dbReference>
<evidence type="ECO:0000313" key="3">
    <source>
        <dbReference type="Proteomes" id="UP001230220"/>
    </source>
</evidence>
<keyword evidence="3" id="KW-1185">Reference proteome</keyword>
<sequence length="136" mass="16194">MSKEVVEAYIEAINSHNVNRLIQLMDSEYCFIDTWNNSEDKETMKTGWAEYFKLFPDYHIEVRDLLYDKDIFTVFGYASGTYKNTNNHWHLPAAWKVIANDHKILHWQVYCNAKVPLDCMNKEDQNAFIYNEKNND</sequence>
<evidence type="ECO:0000259" key="1">
    <source>
        <dbReference type="Pfam" id="PF12680"/>
    </source>
</evidence>
<reference evidence="2 3" key="1">
    <citation type="submission" date="2023-07" db="EMBL/GenBank/DDBJ databases">
        <title>Genomic Encyclopedia of Type Strains, Phase IV (KMG-IV): sequencing the most valuable type-strain genomes for metagenomic binning, comparative biology and taxonomic classification.</title>
        <authorList>
            <person name="Goeker M."/>
        </authorList>
    </citation>
    <scope>NUCLEOTIDE SEQUENCE [LARGE SCALE GENOMIC DNA]</scope>
    <source>
        <strain evidence="2 3">DSM 16784</strain>
    </source>
</reference>
<protein>
    <recommendedName>
        <fullName evidence="1">SnoaL-like domain-containing protein</fullName>
    </recommendedName>
</protein>
<dbReference type="EMBL" id="JAUSUR010000001">
    <property type="protein sequence ID" value="MDQ0359532.1"/>
    <property type="molecule type" value="Genomic_DNA"/>
</dbReference>